<evidence type="ECO:0000313" key="2">
    <source>
        <dbReference type="EMBL" id="MTB72779.1"/>
    </source>
</evidence>
<dbReference type="Proteomes" id="UP000431092">
    <property type="component" value="Unassembled WGS sequence"/>
</dbReference>
<keyword evidence="2" id="KW-0031">Aminopeptidase</keyword>
<evidence type="ECO:0000256" key="1">
    <source>
        <dbReference type="SAM" id="MobiDB-lite"/>
    </source>
</evidence>
<gene>
    <name evidence="2" type="ORF">GGG17_12565</name>
</gene>
<dbReference type="EMBL" id="WLVL01000040">
    <property type="protein sequence ID" value="MTB72779.1"/>
    <property type="molecule type" value="Genomic_DNA"/>
</dbReference>
<sequence>MAYWYNVRTNQVETDQDRSRDDDVMGPYGSEAEARAALSTARSRTEAWDEEDERRAREDGDEPDAPGPLGL</sequence>
<reference evidence="2 3" key="1">
    <citation type="submission" date="2019-11" db="EMBL/GenBank/DDBJ databases">
        <title>Whole genome sequencing identifies a novel species of the genus Arsenicicoccus isolated from human blood.</title>
        <authorList>
            <person name="Jeong J.H."/>
            <person name="Kweon O.J."/>
            <person name="Kim H.R."/>
            <person name="Kim T.-H."/>
            <person name="Ha S.-M."/>
            <person name="Lee M.-K."/>
        </authorList>
    </citation>
    <scope>NUCLEOTIDE SEQUENCE [LARGE SCALE GENOMIC DNA]</scope>
    <source>
        <strain evidence="2 3">MKL-02</strain>
    </source>
</reference>
<dbReference type="RefSeq" id="WP_154594051.1">
    <property type="nucleotide sequence ID" value="NZ_CP171001.1"/>
</dbReference>
<name>A0A6I3IWD0_9MICO</name>
<dbReference type="GO" id="GO:0004177">
    <property type="term" value="F:aminopeptidase activity"/>
    <property type="evidence" value="ECO:0007669"/>
    <property type="project" value="UniProtKB-KW"/>
</dbReference>
<proteinExistence type="predicted"/>
<feature type="region of interest" description="Disordered" evidence="1">
    <location>
        <begin position="1"/>
        <end position="71"/>
    </location>
</feature>
<keyword evidence="3" id="KW-1185">Reference proteome</keyword>
<feature type="compositionally biased region" description="Basic and acidic residues" evidence="1">
    <location>
        <begin position="43"/>
        <end position="58"/>
    </location>
</feature>
<protein>
    <submittedName>
        <fullName evidence="2">Methionine aminopeptidase</fullName>
    </submittedName>
</protein>
<accession>A0A6I3IWD0</accession>
<keyword evidence="2" id="KW-0645">Protease</keyword>
<comment type="caution">
    <text evidence="2">The sequence shown here is derived from an EMBL/GenBank/DDBJ whole genome shotgun (WGS) entry which is preliminary data.</text>
</comment>
<dbReference type="AlphaFoldDB" id="A0A6I3IWD0"/>
<keyword evidence="2" id="KW-0378">Hydrolase</keyword>
<organism evidence="2 3">
    <name type="scientific">Arsenicicoccus cauae</name>
    <dbReference type="NCBI Taxonomy" id="2663847"/>
    <lineage>
        <taxon>Bacteria</taxon>
        <taxon>Bacillati</taxon>
        <taxon>Actinomycetota</taxon>
        <taxon>Actinomycetes</taxon>
        <taxon>Micrococcales</taxon>
        <taxon>Intrasporangiaceae</taxon>
        <taxon>Arsenicicoccus</taxon>
    </lineage>
</organism>
<evidence type="ECO:0000313" key="3">
    <source>
        <dbReference type="Proteomes" id="UP000431092"/>
    </source>
</evidence>